<keyword evidence="9 12" id="KW-0030">Aminoacyl-tRNA synthetase</keyword>
<dbReference type="FunFam" id="1.10.730.10:FF:000037">
    <property type="entry name" value="Methionyl-tRNA synthetase"/>
    <property type="match status" value="1"/>
</dbReference>
<dbReference type="EC" id="6.1.1.10" evidence="3"/>
<evidence type="ECO:0000256" key="10">
    <source>
        <dbReference type="ARBA" id="ARBA00030904"/>
    </source>
</evidence>
<evidence type="ECO:0000256" key="3">
    <source>
        <dbReference type="ARBA" id="ARBA00012838"/>
    </source>
</evidence>
<dbReference type="InterPro" id="IPR014758">
    <property type="entry name" value="Met-tRNA_synth"/>
</dbReference>
<dbReference type="Gene3D" id="3.40.50.620">
    <property type="entry name" value="HUPs"/>
    <property type="match status" value="1"/>
</dbReference>
<dbReference type="InterPro" id="IPR014729">
    <property type="entry name" value="Rossmann-like_a/b/a_fold"/>
</dbReference>
<evidence type="ECO:0000256" key="11">
    <source>
        <dbReference type="ARBA" id="ARBA00047364"/>
    </source>
</evidence>
<dbReference type="Proteomes" id="UP000292702">
    <property type="component" value="Unassembled WGS sequence"/>
</dbReference>
<dbReference type="GO" id="GO:0017101">
    <property type="term" value="C:aminoacyl-tRNA synthetase multienzyme complex"/>
    <property type="evidence" value="ECO:0007669"/>
    <property type="project" value="TreeGrafter"/>
</dbReference>
<dbReference type="OrthoDB" id="5844513at2759"/>
<dbReference type="Gene3D" id="1.10.730.10">
    <property type="entry name" value="Isoleucyl-tRNA Synthetase, Domain 1"/>
    <property type="match status" value="1"/>
</dbReference>
<dbReference type="GO" id="GO:0017102">
    <property type="term" value="C:methionyl glutamyl tRNA synthetase complex"/>
    <property type="evidence" value="ECO:0007669"/>
    <property type="project" value="UniProtKB-ARBA"/>
</dbReference>
<gene>
    <name evidence="15" type="ORF">EIP91_002951</name>
</gene>
<accession>A0A4R0REU0</accession>
<dbReference type="InterPro" id="IPR000738">
    <property type="entry name" value="WHEP-TRS_dom"/>
</dbReference>
<keyword evidence="16" id="KW-1185">Reference proteome</keyword>
<dbReference type="InterPro" id="IPR015413">
    <property type="entry name" value="Methionyl/Leucyl_tRNA_Synth"/>
</dbReference>
<evidence type="ECO:0000256" key="9">
    <source>
        <dbReference type="ARBA" id="ARBA00023146"/>
    </source>
</evidence>
<feature type="domain" description="WHEP-TRS" evidence="14">
    <location>
        <begin position="646"/>
        <end position="700"/>
    </location>
</feature>
<dbReference type="PANTHER" id="PTHR45765:SF1">
    <property type="entry name" value="METHIONINE--TRNA LIGASE, CYTOPLASMIC"/>
    <property type="match status" value="1"/>
</dbReference>
<dbReference type="PROSITE" id="PS00178">
    <property type="entry name" value="AA_TRNA_LIGASE_I"/>
    <property type="match status" value="1"/>
</dbReference>
<proteinExistence type="inferred from homology"/>
<comment type="subcellular location">
    <subcellularLocation>
        <location evidence="1">Cytoplasm</location>
    </subcellularLocation>
</comment>
<dbReference type="InterPro" id="IPR041872">
    <property type="entry name" value="Anticodon_Met"/>
</dbReference>
<evidence type="ECO:0000256" key="1">
    <source>
        <dbReference type="ARBA" id="ARBA00004496"/>
    </source>
</evidence>
<dbReference type="SUPFAM" id="SSF52374">
    <property type="entry name" value="Nucleotidylyl transferase"/>
    <property type="match status" value="1"/>
</dbReference>
<dbReference type="SUPFAM" id="SSF47323">
    <property type="entry name" value="Anticodon-binding domain of a subclass of class I aminoacyl-tRNA synthetases"/>
    <property type="match status" value="1"/>
</dbReference>
<dbReference type="SUPFAM" id="SSF57770">
    <property type="entry name" value="Methionyl-tRNA synthetase (MetRS), Zn-domain"/>
    <property type="match status" value="1"/>
</dbReference>
<keyword evidence="5 12" id="KW-0436">Ligase</keyword>
<dbReference type="GO" id="GO:0006431">
    <property type="term" value="P:methionyl-tRNA aminoacylation"/>
    <property type="evidence" value="ECO:0007669"/>
    <property type="project" value="InterPro"/>
</dbReference>
<evidence type="ECO:0000313" key="16">
    <source>
        <dbReference type="Proteomes" id="UP000292702"/>
    </source>
</evidence>
<dbReference type="STRING" id="92696.A0A4R0REU0"/>
<dbReference type="Pfam" id="PF09334">
    <property type="entry name" value="tRNA-synt_1g"/>
    <property type="match status" value="1"/>
</dbReference>
<evidence type="ECO:0000256" key="4">
    <source>
        <dbReference type="ARBA" id="ARBA00022490"/>
    </source>
</evidence>
<keyword evidence="7 12" id="KW-0067">ATP-binding</keyword>
<dbReference type="CDD" id="cd07957">
    <property type="entry name" value="Anticodon_Ia_Met"/>
    <property type="match status" value="1"/>
</dbReference>
<dbReference type="FunFam" id="2.20.28.20:FF:000001">
    <property type="entry name" value="Methionine--tRNA ligase"/>
    <property type="match status" value="1"/>
</dbReference>
<sequence>MAQNIRQAEGILRTIPKVGEQILPKNGEENVLITSALPYCNNVPHLGNIIGSSLSADVFARYNRTRNRRTLYVCGTDEYGTATETQALKEKITPRELCDKYNAVHVETYKWFDLGFDYFGRTSTPLHTDISQEIYLNLQDHGYLEKQNKDQTYCEQCNKFLADRFVEGTCPHCGSNDARGDQCDSCTRTIDATELINPRCLIDKTHTVVTRVSSHMYLKLDAIQPQTEAWIRKSWKEGKWSPNSVINGDGELVDARLKQGMRPSPVTRDLTWGVPVPVREGDDQSMAGKVLYVWFEACIGYPSITANYTPEWKQWWFNHENVRLYQFMGKDNVYFHTIFFPSVQIGDGRPWTTLHHLSTTEYLNYEGGKFSKTHNRGVFGPAAKEAGIPASVWRYYLISVRPETADAMFSWADCIAANNNVLLNNFGNFVNRTLKFVSANYDGVIPDSGDAAGDLSPNDENDAEFISDVNGLLKDYIDAMEAVKLRLGLHTVMLISARGNLYLQSSGLSKALMTENPKRCAQVVSRAVNLIYVLSALVHPFMPATSDAILSQINAPERSVPLVLGNDILPGHKIGTPDHLFKKIDEKMAEVFKAKFGGNQPAPSPEPNADATHVAPGMSKRKAEAAKKAAAKAAAAALDAVPKTAEVLAWEQKVAEQGQLVRDLKEKPKSDETDKEIATAVEGLKKLKTELADYQKQAQQ</sequence>
<comment type="caution">
    <text evidence="15">The sequence shown here is derived from an EMBL/GenBank/DDBJ whole genome shotgun (WGS) entry which is preliminary data.</text>
</comment>
<keyword evidence="8 12" id="KW-0648">Protein biosynthesis</keyword>
<dbReference type="CDD" id="cd01200">
    <property type="entry name" value="WHEPGMRS_RNA"/>
    <property type="match status" value="1"/>
</dbReference>
<dbReference type="GO" id="GO:0036464">
    <property type="term" value="C:cytoplasmic ribonucleoprotein granule"/>
    <property type="evidence" value="ECO:0007669"/>
    <property type="project" value="UniProtKB-ARBA"/>
</dbReference>
<evidence type="ECO:0000256" key="6">
    <source>
        <dbReference type="ARBA" id="ARBA00022741"/>
    </source>
</evidence>
<dbReference type="InterPro" id="IPR029038">
    <property type="entry name" value="MetRS_Zn"/>
</dbReference>
<dbReference type="Gene3D" id="1.10.287.10">
    <property type="entry name" value="S15/NS1, RNA-binding"/>
    <property type="match status" value="1"/>
</dbReference>
<dbReference type="InterPro" id="IPR033911">
    <property type="entry name" value="MetRS_core"/>
</dbReference>
<evidence type="ECO:0000256" key="8">
    <source>
        <dbReference type="ARBA" id="ARBA00022917"/>
    </source>
</evidence>
<organism evidence="15 16">
    <name type="scientific">Steccherinum ochraceum</name>
    <dbReference type="NCBI Taxonomy" id="92696"/>
    <lineage>
        <taxon>Eukaryota</taxon>
        <taxon>Fungi</taxon>
        <taxon>Dikarya</taxon>
        <taxon>Basidiomycota</taxon>
        <taxon>Agaricomycotina</taxon>
        <taxon>Agaricomycetes</taxon>
        <taxon>Polyporales</taxon>
        <taxon>Steccherinaceae</taxon>
        <taxon>Steccherinum</taxon>
    </lineage>
</organism>
<dbReference type="EMBL" id="RWJN01000191">
    <property type="protein sequence ID" value="TCD65243.1"/>
    <property type="molecule type" value="Genomic_DNA"/>
</dbReference>
<keyword evidence="4" id="KW-0963">Cytoplasm</keyword>
<dbReference type="PROSITE" id="PS51185">
    <property type="entry name" value="WHEP_TRS_2"/>
    <property type="match status" value="1"/>
</dbReference>
<comment type="similarity">
    <text evidence="2 12">Belongs to the class-I aminoacyl-tRNA synthetase family.</text>
</comment>
<reference evidence="15 16" key="1">
    <citation type="submission" date="2018-11" db="EMBL/GenBank/DDBJ databases">
        <title>Genome assembly of Steccherinum ochraceum LE-BIN_3174, the white-rot fungus of the Steccherinaceae family (The Residual Polyporoid clade, Polyporales, Basidiomycota).</title>
        <authorList>
            <person name="Fedorova T.V."/>
            <person name="Glazunova O.A."/>
            <person name="Landesman E.O."/>
            <person name="Moiseenko K.V."/>
            <person name="Psurtseva N.V."/>
            <person name="Savinova O.S."/>
            <person name="Shakhova N.V."/>
            <person name="Tyazhelova T.V."/>
            <person name="Vasina D.V."/>
        </authorList>
    </citation>
    <scope>NUCLEOTIDE SEQUENCE [LARGE SCALE GENOMIC DNA]</scope>
    <source>
        <strain evidence="15 16">LE-BIN_3174</strain>
    </source>
</reference>
<comment type="catalytic activity">
    <reaction evidence="11">
        <text>tRNA(Met) + L-methionine + ATP = L-methionyl-tRNA(Met) + AMP + diphosphate</text>
        <dbReference type="Rhea" id="RHEA:13481"/>
        <dbReference type="Rhea" id="RHEA-COMP:9667"/>
        <dbReference type="Rhea" id="RHEA-COMP:9698"/>
        <dbReference type="ChEBI" id="CHEBI:30616"/>
        <dbReference type="ChEBI" id="CHEBI:33019"/>
        <dbReference type="ChEBI" id="CHEBI:57844"/>
        <dbReference type="ChEBI" id="CHEBI:78442"/>
        <dbReference type="ChEBI" id="CHEBI:78530"/>
        <dbReference type="ChEBI" id="CHEBI:456215"/>
        <dbReference type="EC" id="6.1.1.10"/>
    </reaction>
</comment>
<dbReference type="Pfam" id="PF19303">
    <property type="entry name" value="Anticodon_3"/>
    <property type="match status" value="1"/>
</dbReference>
<dbReference type="InterPro" id="IPR001412">
    <property type="entry name" value="aa-tRNA-synth_I_CS"/>
</dbReference>
<dbReference type="InterPro" id="IPR023458">
    <property type="entry name" value="Met-tRNA_ligase_1"/>
</dbReference>
<dbReference type="AlphaFoldDB" id="A0A4R0REU0"/>
<dbReference type="InterPro" id="IPR009080">
    <property type="entry name" value="tRNAsynth_Ia_anticodon-bd"/>
</dbReference>
<dbReference type="PRINTS" id="PR01041">
    <property type="entry name" value="TRNASYNTHMET"/>
</dbReference>
<evidence type="ECO:0000256" key="12">
    <source>
        <dbReference type="RuleBase" id="RU363039"/>
    </source>
</evidence>
<evidence type="ECO:0000256" key="2">
    <source>
        <dbReference type="ARBA" id="ARBA00005594"/>
    </source>
</evidence>
<feature type="region of interest" description="Disordered" evidence="13">
    <location>
        <begin position="598"/>
        <end position="622"/>
    </location>
</feature>
<dbReference type="GO" id="GO:0005829">
    <property type="term" value="C:cytosol"/>
    <property type="evidence" value="ECO:0007669"/>
    <property type="project" value="TreeGrafter"/>
</dbReference>
<name>A0A4R0REU0_9APHY</name>
<protein>
    <recommendedName>
        <fullName evidence="3">methionine--tRNA ligase</fullName>
        <ecNumber evidence="3">6.1.1.10</ecNumber>
    </recommendedName>
    <alternativeName>
        <fullName evidence="10">Methionyl-tRNA synthetase</fullName>
    </alternativeName>
</protein>
<keyword evidence="6 12" id="KW-0547">Nucleotide-binding</keyword>
<dbReference type="NCBIfam" id="TIGR00398">
    <property type="entry name" value="metG"/>
    <property type="match status" value="1"/>
</dbReference>
<dbReference type="GO" id="GO:0005524">
    <property type="term" value="F:ATP binding"/>
    <property type="evidence" value="ECO:0007669"/>
    <property type="project" value="UniProtKB-KW"/>
</dbReference>
<evidence type="ECO:0000259" key="14">
    <source>
        <dbReference type="PROSITE" id="PS51185"/>
    </source>
</evidence>
<evidence type="ECO:0000313" key="15">
    <source>
        <dbReference type="EMBL" id="TCD65243.1"/>
    </source>
</evidence>
<dbReference type="Gene3D" id="2.20.28.20">
    <property type="entry name" value="Methionyl-tRNA synthetase, Zn-domain"/>
    <property type="match status" value="1"/>
</dbReference>
<dbReference type="GO" id="GO:0004825">
    <property type="term" value="F:methionine-tRNA ligase activity"/>
    <property type="evidence" value="ECO:0007669"/>
    <property type="project" value="UniProtKB-EC"/>
</dbReference>
<evidence type="ECO:0000256" key="5">
    <source>
        <dbReference type="ARBA" id="ARBA00022598"/>
    </source>
</evidence>
<evidence type="ECO:0000256" key="7">
    <source>
        <dbReference type="ARBA" id="ARBA00022840"/>
    </source>
</evidence>
<evidence type="ECO:0000256" key="13">
    <source>
        <dbReference type="SAM" id="MobiDB-lite"/>
    </source>
</evidence>
<dbReference type="PANTHER" id="PTHR45765">
    <property type="entry name" value="METHIONINE--TRNA LIGASE"/>
    <property type="match status" value="1"/>
</dbReference>